<feature type="compositionally biased region" description="Low complexity" evidence="4">
    <location>
        <begin position="685"/>
        <end position="702"/>
    </location>
</feature>
<reference evidence="6" key="1">
    <citation type="journal article" date="2021" name="Proc. Natl. Acad. Sci. U.S.A.">
        <title>A Catalog of Tens of Thousands of Viruses from Human Metagenomes Reveals Hidden Associations with Chronic Diseases.</title>
        <authorList>
            <person name="Tisza M.J."/>
            <person name="Buck C.B."/>
        </authorList>
    </citation>
    <scope>NUCLEOTIDE SEQUENCE</scope>
    <source>
        <strain evidence="6">Ctouo22</strain>
    </source>
</reference>
<protein>
    <submittedName>
        <fullName evidence="6">Tail protein</fullName>
    </submittedName>
</protein>
<feature type="region of interest" description="Disordered" evidence="4">
    <location>
        <begin position="674"/>
        <end position="716"/>
    </location>
</feature>
<sequence length="1411" mass="155046">MKLELDNTKDQWKNYNFYQAKVHAYLKLQTSAAEPASESIWMDDFYEPILDIDGNSIVLSRAASEDRYETIDKGVYTITTPEQYGEILSFTALDDMYKTNAKYYSALTLPQPIMALVRDACESLNIPMGFSFMAHGNVIVTALPDNMTFRQLIGWAAMLETANARIDNRGYLQFIKWNFGAVENGSLVPFKLEDYVSSPTLSSDDIVITGIRVKNKESESLFGTAGYVLELENNLLSDSDLGTVAAWIGGDLIGAKFRNLQGDLIYNPLLEFGDMAYSFDRNGNKYLTPITDVSSPLNGITTVKTQADDPIRNSSAYMSAATKALVEARQLVKDERTEREKAVERLNNTLKTSGGLYMTVEPQDDGSNIYYAHNKPTLEESDIVWKFTAEAIGISMDGGKTYPYGLNINGELIARLLYAEGINASYINAGALIVRDTNGKIIFSADIDNNQIVIDGASVRIGASPLDGLLNSMQGQIDGNINTWTGTPAPTLSNYPANEWLTDTEMSKHVGDLYYDGDSHAYRFRNDGKGYYWERLKDTDVTKALQDSEDALAAAKSAQEAAALAKNMTLQLSNEYQGISVDSDGNYGTFPGNVSTQAVVMYGTQDITSDCKFTIIKSDSVTGSWNNATKTYTVTALSTDDGWVDIKATYISVLSVVKRFSLAKIYAGKNGTNGVDGLQGPKGDQGIPGPQGEQGIQGPQGPRGERGIPGTPGADGKTPYLHIKYAPVENPTSGQMTETPDIYIGTYTDYLQDNSTDPAAYTWAKFRGDDGQPGKNGYTWIKYASMPNGEDMSDNPDTVPWIDTDGNTICDTVGNPIYLEPEYVAYIGIANNKETPTESDDPADYIWTRYKGADGENGSDGKDGADGKDGKTSYTHIAYANSADGKTDFSVSDSNREYIGMYADFTEQDSTNPDDYAWTLVKGANGAQGIPGKAGADGKTPYFHIAYANSADGKTGFDVVVSAGKQYIGQYTDYDTPDDSIDPTKYRWTKIKGEQGEKGEQGVPGRTYFIELSSNILKRGQNDKVVPSTITAKAYYRDGDSATRTAYSGRWYVQTSTDGSTFTNALVSTVNEPSKSYTVSSLDRSIVSVRFILYAADGTTNQLDMQSVPVVIDVDALTHEEIFNLLTNNGSMKGIYKEGNQLYISFTYAKGGTLKLGGPNNGYGTFEVYDANGNIIAQIDNSVGFKNFKGKEWFQINESVATAGYDSSLVHGLLDLSAQYSDGYWTVLESKQAGLLLKTVSRMKVETTGSSSLTLNVPEMPKLITGSNLGKNGNGDVGTIASSSMHYKVLGKTVKEDELEDLYRVKVIWAKYKDGYLMEQDERCGKEMPMFIAEDIDRRFSIAVDHDEKGRAENWNYRIMIPCMFAMLKNEHEKVKDLQSENETLKSELNSIKQELKKIKNIINQVKLMEV</sequence>
<dbReference type="InterPro" id="IPR008160">
    <property type="entry name" value="Collagen"/>
</dbReference>
<evidence type="ECO:0000256" key="2">
    <source>
        <dbReference type="ARBA" id="ARBA00022732"/>
    </source>
</evidence>
<feature type="coiled-coil region" evidence="3">
    <location>
        <begin position="1368"/>
        <end position="1409"/>
    </location>
</feature>
<evidence type="ECO:0000256" key="4">
    <source>
        <dbReference type="SAM" id="MobiDB-lite"/>
    </source>
</evidence>
<evidence type="ECO:0000256" key="3">
    <source>
        <dbReference type="SAM" id="Coils"/>
    </source>
</evidence>
<organism evidence="6">
    <name type="scientific">Siphoviridae sp. ctouo22</name>
    <dbReference type="NCBI Taxonomy" id="2826463"/>
    <lineage>
        <taxon>Viruses</taxon>
        <taxon>Duplodnaviria</taxon>
        <taxon>Heunggongvirae</taxon>
        <taxon>Uroviricota</taxon>
        <taxon>Caudoviricetes</taxon>
    </lineage>
</organism>
<dbReference type="GO" id="GO:0098015">
    <property type="term" value="C:virus tail"/>
    <property type="evidence" value="ECO:0007669"/>
    <property type="project" value="UniProtKB-KW"/>
</dbReference>
<dbReference type="EMBL" id="BK014969">
    <property type="protein sequence ID" value="DAD84904.1"/>
    <property type="molecule type" value="Genomic_DNA"/>
</dbReference>
<dbReference type="PROSITE" id="PS51688">
    <property type="entry name" value="ICA"/>
    <property type="match status" value="1"/>
</dbReference>
<proteinExistence type="predicted"/>
<keyword evidence="2" id="KW-0946">Virion</keyword>
<name>A0A8S5MRX8_9CAUD</name>
<accession>A0A8S5MRX8</accession>
<dbReference type="PANTHER" id="PTHR24637">
    <property type="entry name" value="COLLAGEN"/>
    <property type="match status" value="1"/>
</dbReference>
<feature type="domain" description="Peptidase S74" evidence="5">
    <location>
        <begin position="1283"/>
        <end position="1382"/>
    </location>
</feature>
<evidence type="ECO:0000259" key="5">
    <source>
        <dbReference type="PROSITE" id="PS51688"/>
    </source>
</evidence>
<dbReference type="Pfam" id="PF01391">
    <property type="entry name" value="Collagen"/>
    <property type="match status" value="1"/>
</dbReference>
<keyword evidence="2" id="KW-1227">Viral tail protein</keyword>
<keyword evidence="3" id="KW-0175">Coiled coil</keyword>
<evidence type="ECO:0000256" key="1">
    <source>
        <dbReference type="ARBA" id="ARBA00004328"/>
    </source>
</evidence>
<dbReference type="InterPro" id="IPR030392">
    <property type="entry name" value="S74_ICA"/>
</dbReference>
<comment type="subcellular location">
    <subcellularLocation>
        <location evidence="1">Virion</location>
    </subcellularLocation>
</comment>
<evidence type="ECO:0000313" key="6">
    <source>
        <dbReference type="EMBL" id="DAD84904.1"/>
    </source>
</evidence>